<dbReference type="EMBL" id="JAMKFE010000017">
    <property type="protein sequence ID" value="MCM5682291.1"/>
    <property type="molecule type" value="Genomic_DNA"/>
</dbReference>
<dbReference type="CDD" id="cd09996">
    <property type="entry name" value="HDAC_classII_1"/>
    <property type="match status" value="1"/>
</dbReference>
<protein>
    <submittedName>
        <fullName evidence="4">Class II histone deacetylase</fullName>
    </submittedName>
</protein>
<evidence type="ECO:0000256" key="1">
    <source>
        <dbReference type="ARBA" id="ARBA00005947"/>
    </source>
</evidence>
<accession>A0ABT0YW04</accession>
<evidence type="ECO:0000313" key="5">
    <source>
        <dbReference type="Proteomes" id="UP001165541"/>
    </source>
</evidence>
<evidence type="ECO:0000259" key="3">
    <source>
        <dbReference type="Pfam" id="PF00850"/>
    </source>
</evidence>
<dbReference type="PRINTS" id="PR01270">
    <property type="entry name" value="HDASUPER"/>
</dbReference>
<dbReference type="SUPFAM" id="SSF52768">
    <property type="entry name" value="Arginase/deacetylase"/>
    <property type="match status" value="1"/>
</dbReference>
<dbReference type="Pfam" id="PF00850">
    <property type="entry name" value="Hist_deacetyl"/>
    <property type="match status" value="1"/>
</dbReference>
<dbReference type="InterPro" id="IPR023696">
    <property type="entry name" value="Ureohydrolase_dom_sf"/>
</dbReference>
<gene>
    <name evidence="4" type="ORF">M8A51_22410</name>
</gene>
<evidence type="ECO:0000256" key="2">
    <source>
        <dbReference type="SAM" id="MobiDB-lite"/>
    </source>
</evidence>
<feature type="region of interest" description="Disordered" evidence="2">
    <location>
        <begin position="35"/>
        <end position="58"/>
    </location>
</feature>
<evidence type="ECO:0000313" key="4">
    <source>
        <dbReference type="EMBL" id="MCM5682291.1"/>
    </source>
</evidence>
<dbReference type="PANTHER" id="PTHR10625">
    <property type="entry name" value="HISTONE DEACETYLASE HDAC1-RELATED"/>
    <property type="match status" value="1"/>
</dbReference>
<dbReference type="InterPro" id="IPR037138">
    <property type="entry name" value="His_deacetylse_dom_sf"/>
</dbReference>
<comment type="similarity">
    <text evidence="1">Belongs to the histone deacetylase family.</text>
</comment>
<feature type="domain" description="Histone deacetylase" evidence="3">
    <location>
        <begin position="95"/>
        <end position="376"/>
    </location>
</feature>
<organism evidence="4 5">
    <name type="scientific">Caldimonas mangrovi</name>
    <dbReference type="NCBI Taxonomy" id="2944811"/>
    <lineage>
        <taxon>Bacteria</taxon>
        <taxon>Pseudomonadati</taxon>
        <taxon>Pseudomonadota</taxon>
        <taxon>Betaproteobacteria</taxon>
        <taxon>Burkholderiales</taxon>
        <taxon>Sphaerotilaceae</taxon>
        <taxon>Caldimonas</taxon>
    </lineage>
</organism>
<dbReference type="PROSITE" id="PS51318">
    <property type="entry name" value="TAT"/>
    <property type="match status" value="1"/>
</dbReference>
<dbReference type="InterPro" id="IPR000286">
    <property type="entry name" value="HDACs"/>
</dbReference>
<comment type="caution">
    <text evidence="4">The sequence shown here is derived from an EMBL/GenBank/DDBJ whole genome shotgun (WGS) entry which is preliminary data.</text>
</comment>
<name>A0ABT0YW04_9BURK</name>
<reference evidence="4" key="1">
    <citation type="submission" date="2022-05" db="EMBL/GenBank/DDBJ databases">
        <title>Schlegelella sp. nov., isolated from mangrove soil.</title>
        <authorList>
            <person name="Liu Y."/>
            <person name="Ge X."/>
            <person name="Liu W."/>
        </authorList>
    </citation>
    <scope>NUCLEOTIDE SEQUENCE</scope>
    <source>
        <strain evidence="4">S2-27</strain>
    </source>
</reference>
<dbReference type="Gene3D" id="3.40.800.20">
    <property type="entry name" value="Histone deacetylase domain"/>
    <property type="match status" value="1"/>
</dbReference>
<dbReference type="InterPro" id="IPR006311">
    <property type="entry name" value="TAT_signal"/>
</dbReference>
<dbReference type="PANTHER" id="PTHR10625:SF10">
    <property type="entry name" value="HISTONE DEACETYLASE HDAC1"/>
    <property type="match status" value="1"/>
</dbReference>
<dbReference type="InterPro" id="IPR023801">
    <property type="entry name" value="His_deacetylse_dom"/>
</dbReference>
<dbReference type="Proteomes" id="UP001165541">
    <property type="component" value="Unassembled WGS sequence"/>
</dbReference>
<dbReference type="RefSeq" id="WP_251780764.1">
    <property type="nucleotide sequence ID" value="NZ_JAMKFE010000017.1"/>
</dbReference>
<sequence>MQFDIDRKAHRPARPDRRAALGSLVAGAASAAAGLSASASSAAQPKAPSPGQRPGTAFFSDEKTFWHTGGEYALVLPVGGWVEPATRGGFAESPDSKRRFRSLVEVSGLVQHVPIRSAPAATEQDLLRVHPKSYIDDFRALSEKGGGDLGDFAPFGRGSFEIAQLSAGLAVQALAQVLNGSLRNAYALSRPPGHHCMPTRPMGFCLLANIAIAIEAARAAHPGLRVAVVDWDVHHGNGTQAAFYERRDVLTISLHQENCFPPGYSGAGDRGQGDGLGYNVNIPLLPGGGHDAYLYAMDRIVMPLLDGYKPDLIVVASGIDANAVDPLARMQLHSDTYRAMTARMKEAAERHCAGKLVMVHEGGYAESYVPFCGLAIVEELTGVRTPVVDPMLGLIQAQQPSPRFAAFQRELLDEQARALKLAA</sequence>
<proteinExistence type="inferred from homology"/>
<keyword evidence="5" id="KW-1185">Reference proteome</keyword>